<proteinExistence type="predicted"/>
<reference evidence="2 3" key="1">
    <citation type="submission" date="2017-07" db="EMBL/GenBank/DDBJ databases">
        <title>blaIMP-27 on transferable plasmids in Proteus mirabilis and Providencia rettgeri.</title>
        <authorList>
            <person name="Potter R."/>
        </authorList>
    </citation>
    <scope>NUCLEOTIDE SEQUENCE [LARGE SCALE GENOMIC DNA]</scope>
    <source>
        <strain evidence="2 3">PR1</strain>
    </source>
</reference>
<dbReference type="SUPFAM" id="SSF52540">
    <property type="entry name" value="P-loop containing nucleoside triphosphate hydrolases"/>
    <property type="match status" value="1"/>
</dbReference>
<dbReference type="EMBL" id="NOWC01000019">
    <property type="protein sequence ID" value="OZS73738.1"/>
    <property type="molecule type" value="Genomic_DNA"/>
</dbReference>
<dbReference type="Gene3D" id="3.40.50.300">
    <property type="entry name" value="P-loop containing nucleotide triphosphate hydrolases"/>
    <property type="match status" value="2"/>
</dbReference>
<comment type="caution">
    <text evidence="2">The sequence shown here is derived from an EMBL/GenBank/DDBJ whole genome shotgun (WGS) entry which is preliminary data.</text>
</comment>
<dbReference type="Pfam" id="PF01935">
    <property type="entry name" value="DUF87"/>
    <property type="match status" value="1"/>
</dbReference>
<protein>
    <submittedName>
        <fullName evidence="2">ATPase</fullName>
    </submittedName>
</protein>
<dbReference type="InterPro" id="IPR002789">
    <property type="entry name" value="HerA_central"/>
</dbReference>
<evidence type="ECO:0000313" key="2">
    <source>
        <dbReference type="EMBL" id="OZS73738.1"/>
    </source>
</evidence>
<dbReference type="AlphaFoldDB" id="A0A264VQV0"/>
<sequence length="590" mass="66198">MNSKPTYLGKVISVSGASVNIELTPNVRSGLLMIEGKAHRIGQVGSFVRIPQGYNNLFGLISETNDTSTDPELKNFSAERRVIKVELIGESIGSDFERGISQYPAIFDEAHLVTDSDLKMIYGQKELGQVIIGKLSTSDSIDVSIDLDKLVNRHSAVLGSTGSGKSTSISSLLRAIVTKTGGKVQASSARIILFDLHGEYSTALSDISTVFSVMPFGDESPLIIPYWCVAPERLIEFLCGQNETLKNKFIELIISEKQKFVRENIKLNIDENKVTQYSPLPFNLRKIWWQLYFEDRVTWQESGKENPAYKDEGDYLNLIPPRFIPPESGGKAPFKGGNNSWNKPLELMRAKLLDNQYDFFLSPREWCISEDYLLDKDISDLLNLWLGHDKPITIIDLSLLPSARLDLLLGSLLDILFECALWGRYHNEGMKAYPLLLVMEEAHRYLSNECDGLTKSMVRRIAKEGRKFGVGSMLVSQRPSEIDETILSQCGTLFSLRITNSTDRSRVKAAMSDGLSGIIDSLPILRTGEAIVTGEAVRLPMRFKFKLPKEGQYPNSSDPLVSQSWAKKWSATNFDKLVYSWRTQDPKKNN</sequence>
<dbReference type="InterPro" id="IPR027417">
    <property type="entry name" value="P-loop_NTPase"/>
</dbReference>
<accession>A0A264VQV0</accession>
<dbReference type="Proteomes" id="UP000216001">
    <property type="component" value="Unassembled WGS sequence"/>
</dbReference>
<dbReference type="RefSeq" id="WP_094962130.1">
    <property type="nucleotide sequence ID" value="NZ_NOWC01000019.1"/>
</dbReference>
<organism evidence="2 3">
    <name type="scientific">Providencia rettgeri</name>
    <dbReference type="NCBI Taxonomy" id="587"/>
    <lineage>
        <taxon>Bacteria</taxon>
        <taxon>Pseudomonadati</taxon>
        <taxon>Pseudomonadota</taxon>
        <taxon>Gammaproteobacteria</taxon>
        <taxon>Enterobacterales</taxon>
        <taxon>Morganellaceae</taxon>
        <taxon>Providencia</taxon>
    </lineage>
</organism>
<name>A0A264VQV0_PRORE</name>
<dbReference type="PANTHER" id="PTHR42957:SF1">
    <property type="entry name" value="HELICASE MJ1565-RELATED"/>
    <property type="match status" value="1"/>
</dbReference>
<gene>
    <name evidence="2" type="ORF">CHI95_15610</name>
</gene>
<dbReference type="InterPro" id="IPR008571">
    <property type="entry name" value="HerA-like"/>
</dbReference>
<evidence type="ECO:0000259" key="1">
    <source>
        <dbReference type="Pfam" id="PF01935"/>
    </source>
</evidence>
<feature type="domain" description="Helicase HerA central" evidence="1">
    <location>
        <begin position="132"/>
        <end position="413"/>
    </location>
</feature>
<dbReference type="PANTHER" id="PTHR42957">
    <property type="entry name" value="HELICASE MJ1565-RELATED"/>
    <property type="match status" value="1"/>
</dbReference>
<evidence type="ECO:0000313" key="3">
    <source>
        <dbReference type="Proteomes" id="UP000216001"/>
    </source>
</evidence>